<sequence>MLNELLQAANAIPSLPDTLHKSLKTLPRTFAYKVFLGKQGNIVEVVPYPNPTQGLRKWQPGANGFSTPIFNSLPLYCVELDKAVMDAARDADAKRWAEAFGVIRAGCANLDGSWLDPQRGELNEKCRKSLADVPVQLHSLLSGNNPDYAVLRALLERLQRLTPERFFPELARQLETQLDNAYDEALFKLYCAASKAEAAKSCNLLLDLPDWDEVGDYPVIHERTTTLLNALLSRAEPNSASATDAVPDAYGRAATDAEEKFADLIVPGLGKVILRAMTRDAPCQYRYGKADANSFLVGAESRARAKSALEYLTHVERKGKTWQYRGGSLFLFYPEAELPV</sequence>
<reference evidence="1" key="2">
    <citation type="journal article" date="2014" name="ISME J.">
        <title>Microbial stratification in low pH oxic and suboxic macroscopic growths along an acid mine drainage.</title>
        <authorList>
            <person name="Mendez-Garcia C."/>
            <person name="Mesa V."/>
            <person name="Sprenger R.R."/>
            <person name="Richter M."/>
            <person name="Diez M.S."/>
            <person name="Solano J."/>
            <person name="Bargiela R."/>
            <person name="Golyshina O.V."/>
            <person name="Manteca A."/>
            <person name="Ramos J.L."/>
            <person name="Gallego J.R."/>
            <person name="Llorente I."/>
            <person name="Martins Dos Santos V.A."/>
            <person name="Jensen O.N."/>
            <person name="Pelaez A.I."/>
            <person name="Sanchez J."/>
            <person name="Ferrer M."/>
        </authorList>
    </citation>
    <scope>NUCLEOTIDE SEQUENCE</scope>
</reference>
<name>T1CF01_9ZZZZ</name>
<dbReference type="AlphaFoldDB" id="T1CF01"/>
<proteinExistence type="predicted"/>
<protein>
    <submittedName>
        <fullName evidence="1">Uncharacterized protein</fullName>
    </submittedName>
</protein>
<accession>T1CF01</accession>
<organism evidence="1">
    <name type="scientific">mine drainage metagenome</name>
    <dbReference type="NCBI Taxonomy" id="410659"/>
    <lineage>
        <taxon>unclassified sequences</taxon>
        <taxon>metagenomes</taxon>
        <taxon>ecological metagenomes</taxon>
    </lineage>
</organism>
<gene>
    <name evidence="1" type="ORF">B1A_00130</name>
</gene>
<dbReference type="EMBL" id="AUZX01000102">
    <property type="protein sequence ID" value="EQD81152.1"/>
    <property type="molecule type" value="Genomic_DNA"/>
</dbReference>
<feature type="non-terminal residue" evidence="1">
    <location>
        <position position="340"/>
    </location>
</feature>
<comment type="caution">
    <text evidence="1">The sequence shown here is derived from an EMBL/GenBank/DDBJ whole genome shotgun (WGS) entry which is preliminary data.</text>
</comment>
<evidence type="ECO:0000313" key="1">
    <source>
        <dbReference type="EMBL" id="EQD81152.1"/>
    </source>
</evidence>
<reference evidence="1" key="1">
    <citation type="submission" date="2013-08" db="EMBL/GenBank/DDBJ databases">
        <authorList>
            <person name="Mendez C."/>
            <person name="Richter M."/>
            <person name="Ferrer M."/>
            <person name="Sanchez J."/>
        </authorList>
    </citation>
    <scope>NUCLEOTIDE SEQUENCE</scope>
</reference>